<dbReference type="AlphaFoldDB" id="A0AAD7VXJ9"/>
<feature type="transmembrane region" description="Helical" evidence="1">
    <location>
        <begin position="12"/>
        <end position="31"/>
    </location>
</feature>
<name>A0AAD7VXJ9_9TELE</name>
<proteinExistence type="predicted"/>
<evidence type="ECO:0000313" key="2">
    <source>
        <dbReference type="EMBL" id="KAJ8355151.1"/>
    </source>
</evidence>
<evidence type="ECO:0000256" key="1">
    <source>
        <dbReference type="SAM" id="Phobius"/>
    </source>
</evidence>
<sequence>MVVKIDEVRALLFFLYCIIHYLRIGCIRSLSRWKSQIYISMSKPIPFQSQFLYHIIMGHQRSLKGCQ</sequence>
<dbReference type="Proteomes" id="UP001221898">
    <property type="component" value="Unassembled WGS sequence"/>
</dbReference>
<keyword evidence="1" id="KW-0812">Transmembrane</keyword>
<reference evidence="2" key="1">
    <citation type="journal article" date="2023" name="Science">
        <title>Genome structures resolve the early diversification of teleost fishes.</title>
        <authorList>
            <person name="Parey E."/>
            <person name="Louis A."/>
            <person name="Montfort J."/>
            <person name="Bouchez O."/>
            <person name="Roques C."/>
            <person name="Iampietro C."/>
            <person name="Lluch J."/>
            <person name="Castinel A."/>
            <person name="Donnadieu C."/>
            <person name="Desvignes T."/>
            <person name="Floi Bucao C."/>
            <person name="Jouanno E."/>
            <person name="Wen M."/>
            <person name="Mejri S."/>
            <person name="Dirks R."/>
            <person name="Jansen H."/>
            <person name="Henkel C."/>
            <person name="Chen W.J."/>
            <person name="Zahm M."/>
            <person name="Cabau C."/>
            <person name="Klopp C."/>
            <person name="Thompson A.W."/>
            <person name="Robinson-Rechavi M."/>
            <person name="Braasch I."/>
            <person name="Lecointre G."/>
            <person name="Bobe J."/>
            <person name="Postlethwait J.H."/>
            <person name="Berthelot C."/>
            <person name="Roest Crollius H."/>
            <person name="Guiguen Y."/>
        </authorList>
    </citation>
    <scope>NUCLEOTIDE SEQUENCE</scope>
    <source>
        <strain evidence="2">NC1722</strain>
    </source>
</reference>
<comment type="caution">
    <text evidence="2">The sequence shown here is derived from an EMBL/GenBank/DDBJ whole genome shotgun (WGS) entry which is preliminary data.</text>
</comment>
<evidence type="ECO:0000313" key="3">
    <source>
        <dbReference type="Proteomes" id="UP001221898"/>
    </source>
</evidence>
<gene>
    <name evidence="2" type="ORF">AAFF_G00090570</name>
</gene>
<keyword evidence="1" id="KW-0472">Membrane</keyword>
<organism evidence="2 3">
    <name type="scientific">Aldrovandia affinis</name>
    <dbReference type="NCBI Taxonomy" id="143900"/>
    <lineage>
        <taxon>Eukaryota</taxon>
        <taxon>Metazoa</taxon>
        <taxon>Chordata</taxon>
        <taxon>Craniata</taxon>
        <taxon>Vertebrata</taxon>
        <taxon>Euteleostomi</taxon>
        <taxon>Actinopterygii</taxon>
        <taxon>Neopterygii</taxon>
        <taxon>Teleostei</taxon>
        <taxon>Notacanthiformes</taxon>
        <taxon>Halosauridae</taxon>
        <taxon>Aldrovandia</taxon>
    </lineage>
</organism>
<accession>A0AAD7VXJ9</accession>
<dbReference type="EMBL" id="JAINUG010001586">
    <property type="protein sequence ID" value="KAJ8355151.1"/>
    <property type="molecule type" value="Genomic_DNA"/>
</dbReference>
<keyword evidence="3" id="KW-1185">Reference proteome</keyword>
<keyword evidence="1" id="KW-1133">Transmembrane helix</keyword>
<protein>
    <submittedName>
        <fullName evidence="2">Uncharacterized protein</fullName>
    </submittedName>
</protein>